<evidence type="ECO:0000313" key="9">
    <source>
        <dbReference type="Proteomes" id="UP000198382"/>
    </source>
</evidence>
<dbReference type="CDD" id="cd00130">
    <property type="entry name" value="PAS"/>
    <property type="match status" value="3"/>
</dbReference>
<keyword evidence="5" id="KW-0418">Kinase</keyword>
<dbReference type="SUPFAM" id="SSF47384">
    <property type="entry name" value="Homodimeric domain of signal transducing histidine kinase"/>
    <property type="match status" value="1"/>
</dbReference>
<dbReference type="PROSITE" id="PS50113">
    <property type="entry name" value="PAC"/>
    <property type="match status" value="1"/>
</dbReference>
<reference evidence="8 9" key="1">
    <citation type="submission" date="2016-11" db="EMBL/GenBank/DDBJ databases">
        <title>Whole genomes of Flavobacteriaceae.</title>
        <authorList>
            <person name="Stine C."/>
            <person name="Li C."/>
            <person name="Tadesse D."/>
        </authorList>
    </citation>
    <scope>NUCLEOTIDE SEQUENCE [LARGE SCALE GENOMIC DNA]</scope>
    <source>
        <strain evidence="8 9">DSM 15937</strain>
    </source>
</reference>
<comment type="caution">
    <text evidence="8">The sequence shown here is derived from an EMBL/GenBank/DDBJ whole genome shotgun (WGS) entry which is preliminary data.</text>
</comment>
<name>A0ABX4BPG3_FLAFR</name>
<evidence type="ECO:0000256" key="4">
    <source>
        <dbReference type="ARBA" id="ARBA00022679"/>
    </source>
</evidence>
<dbReference type="InterPro" id="IPR001610">
    <property type="entry name" value="PAC"/>
</dbReference>
<dbReference type="InterPro" id="IPR000014">
    <property type="entry name" value="PAS"/>
</dbReference>
<dbReference type="InterPro" id="IPR036097">
    <property type="entry name" value="HisK_dim/P_sf"/>
</dbReference>
<dbReference type="Pfam" id="PF08447">
    <property type="entry name" value="PAS_3"/>
    <property type="match status" value="2"/>
</dbReference>
<dbReference type="Pfam" id="PF08448">
    <property type="entry name" value="PAS_4"/>
    <property type="match status" value="2"/>
</dbReference>
<dbReference type="EC" id="2.7.13.3" evidence="2"/>
<dbReference type="NCBIfam" id="TIGR00229">
    <property type="entry name" value="sensory_box"/>
    <property type="match status" value="3"/>
</dbReference>
<sequence>MKANKQDSNIFFYQQASKLARIGNWEFDVAGNKVYWSNIVHELHETNPKTFTPDLETGLRFYREDFRSMVNDTLQNSIETGAVFDFEAVIITKKKNERWVRVIGNVEMIQGKCQRIYGSFQDIHAYKLLELQIREILGSISDAFYAVDKNWKFTYFNKEAENLLLKKAEDVLGKNIWELFPASVDTTIHKIYKRVARSKKKESFEYYYPGDEKWYEINAYPSQGGVSAYFRNIDKSKQEAEKLDRAYQEKINILESIGDAFFNVNKDWVVTYWNKESEKVLGKKRDAIIGKNLWDEYPDVIETGFFRQYHKAMETQQNLTFEEFYPTLNMWLEVAVYPSTNGLSVYFKDITLRKESDIKLFQSNERFEKVTEATHDAIWDWNITENTLYWGAGFKNLFGYQIEKTTPTLESWSNHIHPEDREWVLQSIYGALEKSDQSNWIGEYRYQKNDSTFADVIDRGVVIRDGRGNPIRMVGAMNDITERKNFEISRDRYAKQIEIQNEKLKNIAWTQSHIVRAPLARMLGIMNVIEDNNKSLDDTLMWLKHLRDSANELDEIIKDMVDKAQHLT</sequence>
<protein>
    <recommendedName>
        <fullName evidence="2">histidine kinase</fullName>
        <ecNumber evidence="2">2.7.13.3</ecNumber>
    </recommendedName>
</protein>
<dbReference type="InterPro" id="IPR000700">
    <property type="entry name" value="PAS-assoc_C"/>
</dbReference>
<dbReference type="EMBL" id="MUGV01000020">
    <property type="protein sequence ID" value="OXA78681.1"/>
    <property type="molecule type" value="Genomic_DNA"/>
</dbReference>
<dbReference type="InterPro" id="IPR013655">
    <property type="entry name" value="PAS_fold_3"/>
</dbReference>
<dbReference type="RefSeq" id="WP_074662206.1">
    <property type="nucleotide sequence ID" value="NZ_MUGV01000020.1"/>
</dbReference>
<dbReference type="SMART" id="SM00091">
    <property type="entry name" value="PAS"/>
    <property type="match status" value="3"/>
</dbReference>
<evidence type="ECO:0000259" key="6">
    <source>
        <dbReference type="PROSITE" id="PS50112"/>
    </source>
</evidence>
<evidence type="ECO:0000313" key="8">
    <source>
        <dbReference type="EMBL" id="OXA78681.1"/>
    </source>
</evidence>
<keyword evidence="4" id="KW-0808">Transferase</keyword>
<evidence type="ECO:0000256" key="3">
    <source>
        <dbReference type="ARBA" id="ARBA00022553"/>
    </source>
</evidence>
<evidence type="ECO:0000256" key="1">
    <source>
        <dbReference type="ARBA" id="ARBA00000085"/>
    </source>
</evidence>
<evidence type="ECO:0000259" key="7">
    <source>
        <dbReference type="PROSITE" id="PS50113"/>
    </source>
</evidence>
<proteinExistence type="predicted"/>
<feature type="domain" description="PAS" evidence="6">
    <location>
        <begin position="129"/>
        <end position="199"/>
    </location>
</feature>
<dbReference type="InterPro" id="IPR052162">
    <property type="entry name" value="Sensor_kinase/Photoreceptor"/>
</dbReference>
<evidence type="ECO:0000256" key="5">
    <source>
        <dbReference type="ARBA" id="ARBA00022777"/>
    </source>
</evidence>
<evidence type="ECO:0000256" key="2">
    <source>
        <dbReference type="ARBA" id="ARBA00012438"/>
    </source>
</evidence>
<dbReference type="SMART" id="SM00086">
    <property type="entry name" value="PAC"/>
    <property type="match status" value="2"/>
</dbReference>
<gene>
    <name evidence="8" type="ORF">B0A65_13205</name>
</gene>
<dbReference type="PANTHER" id="PTHR43304:SF1">
    <property type="entry name" value="PAC DOMAIN-CONTAINING PROTEIN"/>
    <property type="match status" value="1"/>
</dbReference>
<accession>A0ABX4BPG3</accession>
<feature type="domain" description="PAS" evidence="6">
    <location>
        <begin position="363"/>
        <end position="435"/>
    </location>
</feature>
<dbReference type="Gene3D" id="2.10.70.100">
    <property type="match status" value="1"/>
</dbReference>
<feature type="domain" description="PAC" evidence="7">
    <location>
        <begin position="440"/>
        <end position="492"/>
    </location>
</feature>
<dbReference type="Proteomes" id="UP000198382">
    <property type="component" value="Unassembled WGS sequence"/>
</dbReference>
<dbReference type="SUPFAM" id="SSF55785">
    <property type="entry name" value="PYP-like sensor domain (PAS domain)"/>
    <property type="match status" value="4"/>
</dbReference>
<feature type="domain" description="PAS" evidence="6">
    <location>
        <begin position="246"/>
        <end position="293"/>
    </location>
</feature>
<dbReference type="InterPro" id="IPR013656">
    <property type="entry name" value="PAS_4"/>
</dbReference>
<keyword evidence="9" id="KW-1185">Reference proteome</keyword>
<dbReference type="InterPro" id="IPR035965">
    <property type="entry name" value="PAS-like_dom_sf"/>
</dbReference>
<dbReference type="PROSITE" id="PS50112">
    <property type="entry name" value="PAS"/>
    <property type="match status" value="3"/>
</dbReference>
<dbReference type="Gene3D" id="3.30.450.20">
    <property type="entry name" value="PAS domain"/>
    <property type="match status" value="4"/>
</dbReference>
<organism evidence="8 9">
    <name type="scientific">Flavobacterium frigidimaris</name>
    <dbReference type="NCBI Taxonomy" id="262320"/>
    <lineage>
        <taxon>Bacteria</taxon>
        <taxon>Pseudomonadati</taxon>
        <taxon>Bacteroidota</taxon>
        <taxon>Flavobacteriia</taxon>
        <taxon>Flavobacteriales</taxon>
        <taxon>Flavobacteriaceae</taxon>
        <taxon>Flavobacterium</taxon>
    </lineage>
</organism>
<dbReference type="PANTHER" id="PTHR43304">
    <property type="entry name" value="PHYTOCHROME-LIKE PROTEIN CPH1"/>
    <property type="match status" value="1"/>
</dbReference>
<comment type="catalytic activity">
    <reaction evidence="1">
        <text>ATP + protein L-histidine = ADP + protein N-phospho-L-histidine.</text>
        <dbReference type="EC" id="2.7.13.3"/>
    </reaction>
</comment>
<keyword evidence="3" id="KW-0597">Phosphoprotein</keyword>